<dbReference type="HOGENOM" id="CLU_065010_2_0_1"/>
<dbReference type="STRING" id="559304.G8Y6B1"/>
<dbReference type="SUPFAM" id="SSF48452">
    <property type="entry name" value="TPR-like"/>
    <property type="match status" value="1"/>
</dbReference>
<dbReference type="InterPro" id="IPR011990">
    <property type="entry name" value="TPR-like_helical_dom_sf"/>
</dbReference>
<evidence type="ECO:0000313" key="1">
    <source>
        <dbReference type="EMBL" id="CCE83110.1"/>
    </source>
</evidence>
<proteinExistence type="predicted"/>
<dbReference type="EMBL" id="FO082048">
    <property type="protein sequence ID" value="CCE84141.1"/>
    <property type="molecule type" value="Genomic_DNA"/>
</dbReference>
<dbReference type="OrthoDB" id="414698at2759"/>
<reference evidence="3" key="2">
    <citation type="journal article" date="2012" name="G3 (Bethesda)">
        <title>Pichia sorbitophila, an interspecies yeast hybrid reveals early steps of genome resolution following polyploidization.</title>
        <authorList>
            <person name="Leh Louis V."/>
            <person name="Despons L."/>
            <person name="Friedrich A."/>
            <person name="Martin T."/>
            <person name="Durrens P."/>
            <person name="Casaregola S."/>
            <person name="Neuveglise C."/>
            <person name="Fairhead C."/>
            <person name="Marck C."/>
            <person name="Cruz J.A."/>
            <person name="Straub M.L."/>
            <person name="Kugler V."/>
            <person name="Sacerdot C."/>
            <person name="Uzunov Z."/>
            <person name="Thierry A."/>
            <person name="Weiss S."/>
            <person name="Bleykasten C."/>
            <person name="De Montigny J."/>
            <person name="Jacques N."/>
            <person name="Jung P."/>
            <person name="Lemaire M."/>
            <person name="Mallet S."/>
            <person name="Morel G."/>
            <person name="Richard G.F."/>
            <person name="Sarkar A."/>
            <person name="Savel G."/>
            <person name="Schacherer J."/>
            <person name="Seret M.L."/>
            <person name="Talla E."/>
            <person name="Samson G."/>
            <person name="Jubin C."/>
            <person name="Poulain J."/>
            <person name="Vacherie B."/>
            <person name="Barbe V."/>
            <person name="Pelletier E."/>
            <person name="Sherman D.J."/>
            <person name="Westhof E."/>
            <person name="Weissenbach J."/>
            <person name="Baret P.V."/>
            <person name="Wincker P."/>
            <person name="Gaillardin C."/>
            <person name="Dujon B."/>
            <person name="Souciet J.L."/>
        </authorList>
    </citation>
    <scope>NUCLEOTIDE SEQUENCE [LARGE SCALE GENOMIC DNA]</scope>
    <source>
        <strain evidence="3">ATCC MYA-4447 / BCRC 22081 / CBS 7064 / NBRC 10061 / NRRL Y-12695</strain>
    </source>
</reference>
<reference evidence="2" key="1">
    <citation type="submission" date="2011-10" db="EMBL/GenBank/DDBJ databases">
        <authorList>
            <person name="Genoscope - CEA"/>
        </authorList>
    </citation>
    <scope>NUCLEOTIDE SEQUENCE</scope>
</reference>
<dbReference type="Gene3D" id="1.20.58.320">
    <property type="entry name" value="TPR-like"/>
    <property type="match status" value="1"/>
</dbReference>
<sequence>MSRIIKPMSLKSKSAVCNFWFGKPGDPDYLRPKSFWYGSEQDDILVREKLGNAYEDAKAGKLSDWSNDIEGSLALILLLDQVPRNIFRDKPEAYATDDKALSVAKNVVAKKWDKDQPTTIRRYLYSPFNHSENIKDQEESLRLFKELGDPTHLYWATNFYKTVKAHGRFPHRDNILGRK</sequence>
<evidence type="ECO:0000313" key="3">
    <source>
        <dbReference type="Proteomes" id="UP000005222"/>
    </source>
</evidence>
<dbReference type="Pfam" id="PF06041">
    <property type="entry name" value="DUF924"/>
    <property type="match status" value="1"/>
</dbReference>
<dbReference type="AlphaFoldDB" id="G8Y6B1"/>
<evidence type="ECO:0000313" key="2">
    <source>
        <dbReference type="EMBL" id="CCE84141.1"/>
    </source>
</evidence>
<accession>G8Y6B1</accession>
<dbReference type="Proteomes" id="UP000005222">
    <property type="component" value="Chromosome L"/>
</dbReference>
<dbReference type="Proteomes" id="UP000005222">
    <property type="component" value="Chromosome K"/>
</dbReference>
<organism evidence="2 3">
    <name type="scientific">Pichia sorbitophila (strain ATCC MYA-4447 / BCRC 22081 / CBS 7064 / NBRC 10061 / NRRL Y-12695)</name>
    <name type="common">Hybrid yeast</name>
    <dbReference type="NCBI Taxonomy" id="559304"/>
    <lineage>
        <taxon>Eukaryota</taxon>
        <taxon>Fungi</taxon>
        <taxon>Dikarya</taxon>
        <taxon>Ascomycota</taxon>
        <taxon>Saccharomycotina</taxon>
        <taxon>Pichiomycetes</taxon>
        <taxon>Debaryomycetaceae</taxon>
        <taxon>Millerozyma</taxon>
    </lineage>
</organism>
<dbReference type="EMBL" id="FO082049">
    <property type="protein sequence ID" value="CCE83110.1"/>
    <property type="molecule type" value="Genomic_DNA"/>
</dbReference>
<gene>
    <name evidence="2" type="primary">Piso0_003682</name>
    <name evidence="1" type="ORF">GNLVRS01_PISO0K00252g</name>
    <name evidence="2" type="ORF">GNLVRS01_PISO0L00253g</name>
</gene>
<dbReference type="eggNOG" id="ENOG502S80R">
    <property type="taxonomic scope" value="Eukaryota"/>
</dbReference>
<keyword evidence="3" id="KW-1185">Reference proteome</keyword>
<name>G8Y6B1_PICSO</name>
<dbReference type="InParanoid" id="G8Y6B1"/>
<dbReference type="Gene3D" id="1.25.40.10">
    <property type="entry name" value="Tetratricopeptide repeat domain"/>
    <property type="match status" value="1"/>
</dbReference>
<dbReference type="InterPro" id="IPR010323">
    <property type="entry name" value="DUF924"/>
</dbReference>
<protein>
    <submittedName>
        <fullName evidence="2">Piso0_003682 protein</fullName>
    </submittedName>
</protein>